<feature type="transmembrane region" description="Helical" evidence="7">
    <location>
        <begin position="110"/>
        <end position="131"/>
    </location>
</feature>
<evidence type="ECO:0000256" key="7">
    <source>
        <dbReference type="SAM" id="Phobius"/>
    </source>
</evidence>
<dbReference type="PANTHER" id="PTHR30213">
    <property type="entry name" value="INNER MEMBRANE PROTEIN YHJD"/>
    <property type="match status" value="1"/>
</dbReference>
<feature type="region of interest" description="Disordered" evidence="6">
    <location>
        <begin position="315"/>
        <end position="339"/>
    </location>
</feature>
<evidence type="ECO:0000256" key="6">
    <source>
        <dbReference type="SAM" id="MobiDB-lite"/>
    </source>
</evidence>
<dbReference type="Proteomes" id="UP000509638">
    <property type="component" value="Chromosome"/>
</dbReference>
<dbReference type="RefSeq" id="WP_178012360.1">
    <property type="nucleotide sequence ID" value="NZ_CP058316.1"/>
</dbReference>
<proteinExistence type="predicted"/>
<dbReference type="EMBL" id="CP058316">
    <property type="protein sequence ID" value="QLD11974.1"/>
    <property type="molecule type" value="Genomic_DNA"/>
</dbReference>
<evidence type="ECO:0000256" key="5">
    <source>
        <dbReference type="ARBA" id="ARBA00023136"/>
    </source>
</evidence>
<dbReference type="InterPro" id="IPR017039">
    <property type="entry name" value="Virul_fac_BrkB"/>
</dbReference>
<accession>A0A7D5IT44</accession>
<dbReference type="PANTHER" id="PTHR30213:SF0">
    <property type="entry name" value="UPF0761 MEMBRANE PROTEIN YIHY"/>
    <property type="match status" value="1"/>
</dbReference>
<feature type="transmembrane region" description="Helical" evidence="7">
    <location>
        <begin position="227"/>
        <end position="251"/>
    </location>
</feature>
<keyword evidence="2" id="KW-1003">Cell membrane</keyword>
<name>A0A7D5IT44_9MICO</name>
<evidence type="ECO:0000313" key="8">
    <source>
        <dbReference type="EMBL" id="QLD11974.1"/>
    </source>
</evidence>
<evidence type="ECO:0000256" key="2">
    <source>
        <dbReference type="ARBA" id="ARBA00022475"/>
    </source>
</evidence>
<feature type="transmembrane region" description="Helical" evidence="7">
    <location>
        <begin position="263"/>
        <end position="285"/>
    </location>
</feature>
<keyword evidence="3 7" id="KW-0812">Transmembrane</keyword>
<feature type="transmembrane region" description="Helical" evidence="7">
    <location>
        <begin position="152"/>
        <end position="173"/>
    </location>
</feature>
<reference evidence="8 9" key="1">
    <citation type="submission" date="2020-06" db="EMBL/GenBank/DDBJ databases">
        <authorList>
            <person name="Jo H."/>
        </authorList>
    </citation>
    <scope>NUCLEOTIDE SEQUENCE [LARGE SCALE GENOMIC DNA]</scope>
    <source>
        <strain evidence="8 9">I46</strain>
    </source>
</reference>
<keyword evidence="4 7" id="KW-1133">Transmembrane helix</keyword>
<dbReference type="GO" id="GO:0005886">
    <property type="term" value="C:plasma membrane"/>
    <property type="evidence" value="ECO:0007669"/>
    <property type="project" value="UniProtKB-SubCell"/>
</dbReference>
<comment type="subcellular location">
    <subcellularLocation>
        <location evidence="1">Cell membrane</location>
        <topology evidence="1">Multi-pass membrane protein</topology>
    </subcellularLocation>
</comment>
<evidence type="ECO:0000256" key="4">
    <source>
        <dbReference type="ARBA" id="ARBA00022989"/>
    </source>
</evidence>
<dbReference type="NCBIfam" id="TIGR00765">
    <property type="entry name" value="yihY_not_rbn"/>
    <property type="match status" value="1"/>
</dbReference>
<dbReference type="AlphaFoldDB" id="A0A7D5IT44"/>
<organism evidence="8 9">
    <name type="scientific">Microbacterium oleivorans</name>
    <dbReference type="NCBI Taxonomy" id="273677"/>
    <lineage>
        <taxon>Bacteria</taxon>
        <taxon>Bacillati</taxon>
        <taxon>Actinomycetota</taxon>
        <taxon>Actinomycetes</taxon>
        <taxon>Micrococcales</taxon>
        <taxon>Microbacteriaceae</taxon>
        <taxon>Microbacterium</taxon>
    </lineage>
</organism>
<dbReference type="Pfam" id="PF03631">
    <property type="entry name" value="Virul_fac_BrkB"/>
    <property type="match status" value="1"/>
</dbReference>
<feature type="compositionally biased region" description="Basic and acidic residues" evidence="6">
    <location>
        <begin position="315"/>
        <end position="338"/>
    </location>
</feature>
<sequence>MPDLHAPQGAQRPGHPGRLRPSTWRYLIRRTFAGFVHDGGMDAAGSLTFFGVLAIFPAGLAVMAIIGIVGDSDEVRDQLLSILSEVAPGAVVDTADTILTNVAGSSSADVTLIISVAIAFWSSSIYVSAFGRSVNRIYGVREGRPYWKRKPIQLGLTIILLAIVMVMICLAAFSGPLVQAVGDAFGIGEGAQGVWAAVRWPAFAAAAVVLIAILYKGTGNIRLPRFGWLGLGAFLALIVMGSASVGFGLYVANFARYDEVFGAFSGVTIFLIWLFLVNVALLLGAEFNSEIERGRELQAGLPAEEHLQLPVRDAAATERRERSERITREHGRLLRRGEPLPPRPDSVVVRLRDWALRMKQRLLSPPHEN</sequence>
<gene>
    <name evidence="8" type="ORF">HW566_09485</name>
</gene>
<evidence type="ECO:0000313" key="9">
    <source>
        <dbReference type="Proteomes" id="UP000509638"/>
    </source>
</evidence>
<evidence type="ECO:0000256" key="1">
    <source>
        <dbReference type="ARBA" id="ARBA00004651"/>
    </source>
</evidence>
<feature type="transmembrane region" description="Helical" evidence="7">
    <location>
        <begin position="47"/>
        <end position="70"/>
    </location>
</feature>
<protein>
    <submittedName>
        <fullName evidence="8">YihY/virulence factor BrkB family protein</fullName>
    </submittedName>
</protein>
<feature type="transmembrane region" description="Helical" evidence="7">
    <location>
        <begin position="193"/>
        <end position="215"/>
    </location>
</feature>
<evidence type="ECO:0000256" key="3">
    <source>
        <dbReference type="ARBA" id="ARBA00022692"/>
    </source>
</evidence>
<keyword evidence="5 7" id="KW-0472">Membrane</keyword>